<comment type="caution">
    <text evidence="1">The sequence shown here is derived from an EMBL/GenBank/DDBJ whole genome shotgun (WGS) entry which is preliminary data.</text>
</comment>
<dbReference type="EMBL" id="JBHSQJ010000089">
    <property type="protein sequence ID" value="MFC5909817.1"/>
    <property type="molecule type" value="Genomic_DNA"/>
</dbReference>
<gene>
    <name evidence="1" type="ORF">ACFP3V_21710</name>
</gene>
<dbReference type="RefSeq" id="WP_380585944.1">
    <property type="nucleotide sequence ID" value="NZ_JBHSQJ010000089.1"/>
</dbReference>
<protein>
    <submittedName>
        <fullName evidence="1">Uncharacterized protein</fullName>
    </submittedName>
</protein>
<dbReference type="Proteomes" id="UP001596174">
    <property type="component" value="Unassembled WGS sequence"/>
</dbReference>
<sequence length="54" mass="6222">MSDDKVIDAWTERLRREAPGLSAEQARGFVHDLYFAAQRALDEEQAEADLERDE</sequence>
<evidence type="ECO:0000313" key="2">
    <source>
        <dbReference type="Proteomes" id="UP001596174"/>
    </source>
</evidence>
<proteinExistence type="predicted"/>
<reference evidence="2" key="1">
    <citation type="journal article" date="2019" name="Int. J. Syst. Evol. Microbiol.">
        <title>The Global Catalogue of Microorganisms (GCM) 10K type strain sequencing project: providing services to taxonomists for standard genome sequencing and annotation.</title>
        <authorList>
            <consortium name="The Broad Institute Genomics Platform"/>
            <consortium name="The Broad Institute Genome Sequencing Center for Infectious Disease"/>
            <person name="Wu L."/>
            <person name="Ma J."/>
        </authorList>
    </citation>
    <scope>NUCLEOTIDE SEQUENCE [LARGE SCALE GENOMIC DNA]</scope>
    <source>
        <strain evidence="2">JCM 4816</strain>
    </source>
</reference>
<accession>A0ABW1G8C6</accession>
<keyword evidence="2" id="KW-1185">Reference proteome</keyword>
<evidence type="ECO:0000313" key="1">
    <source>
        <dbReference type="EMBL" id="MFC5909817.1"/>
    </source>
</evidence>
<name>A0ABW1G8C6_9ACTN</name>
<organism evidence="1 2">
    <name type="scientific">Streptacidiphilus monticola</name>
    <dbReference type="NCBI Taxonomy" id="2161674"/>
    <lineage>
        <taxon>Bacteria</taxon>
        <taxon>Bacillati</taxon>
        <taxon>Actinomycetota</taxon>
        <taxon>Actinomycetes</taxon>
        <taxon>Kitasatosporales</taxon>
        <taxon>Streptomycetaceae</taxon>
        <taxon>Streptacidiphilus</taxon>
    </lineage>
</organism>